<dbReference type="EMBL" id="VFQC01000001">
    <property type="protein sequence ID" value="TQN31898.1"/>
    <property type="molecule type" value="Genomic_DNA"/>
</dbReference>
<comment type="caution">
    <text evidence="1">The sequence shown here is derived from an EMBL/GenBank/DDBJ whole genome shotgun (WGS) entry which is preliminary data.</text>
</comment>
<sequence>MHAALAAQAGALLTDAMEPQSAGIRDLREHQRATGQAALDWLRDRLNHPGAP</sequence>
<dbReference type="AlphaFoldDB" id="A0A543NJ99"/>
<proteinExistence type="predicted"/>
<keyword evidence="2" id="KW-1185">Reference proteome</keyword>
<reference evidence="1 2" key="1">
    <citation type="submission" date="2019-06" db="EMBL/GenBank/DDBJ databases">
        <title>Sequencing the genomes of 1000 actinobacteria strains.</title>
        <authorList>
            <person name="Klenk H.-P."/>
        </authorList>
    </citation>
    <scope>NUCLEOTIDE SEQUENCE [LARGE SCALE GENOMIC DNA]</scope>
    <source>
        <strain evidence="1 2">DSM 45015</strain>
    </source>
</reference>
<gene>
    <name evidence="1" type="ORF">FHX37_1819</name>
</gene>
<dbReference type="RefSeq" id="WP_170181533.1">
    <property type="nucleotide sequence ID" value="NZ_VFQC01000001.1"/>
</dbReference>
<name>A0A543NJ99_9ACTN</name>
<accession>A0A543NJ99</accession>
<evidence type="ECO:0000313" key="1">
    <source>
        <dbReference type="EMBL" id="TQN31898.1"/>
    </source>
</evidence>
<organism evidence="1 2">
    <name type="scientific">Haloactinospora alba</name>
    <dbReference type="NCBI Taxonomy" id="405555"/>
    <lineage>
        <taxon>Bacteria</taxon>
        <taxon>Bacillati</taxon>
        <taxon>Actinomycetota</taxon>
        <taxon>Actinomycetes</taxon>
        <taxon>Streptosporangiales</taxon>
        <taxon>Nocardiopsidaceae</taxon>
        <taxon>Haloactinospora</taxon>
    </lineage>
</organism>
<protein>
    <submittedName>
        <fullName evidence="1">Uncharacterized protein</fullName>
    </submittedName>
</protein>
<evidence type="ECO:0000313" key="2">
    <source>
        <dbReference type="Proteomes" id="UP000317422"/>
    </source>
</evidence>
<dbReference type="Proteomes" id="UP000317422">
    <property type="component" value="Unassembled WGS sequence"/>
</dbReference>